<dbReference type="RefSeq" id="WP_345171357.1">
    <property type="nucleotide sequence ID" value="NZ_BAABFQ010000003.1"/>
</dbReference>
<evidence type="ECO:0000259" key="2">
    <source>
        <dbReference type="Pfam" id="PF08044"/>
    </source>
</evidence>
<accession>A0ABW0MWW1</accession>
<evidence type="ECO:0000313" key="4">
    <source>
        <dbReference type="Proteomes" id="UP001595956"/>
    </source>
</evidence>
<keyword evidence="1" id="KW-1133">Transmembrane helix</keyword>
<gene>
    <name evidence="3" type="ORF">ACFPKY_06925</name>
</gene>
<comment type="caution">
    <text evidence="3">The sequence shown here is derived from an EMBL/GenBank/DDBJ whole genome shotgun (WGS) entry which is preliminary data.</text>
</comment>
<evidence type="ECO:0000256" key="1">
    <source>
        <dbReference type="SAM" id="Phobius"/>
    </source>
</evidence>
<organism evidence="3 4">
    <name type="scientific">Nocardioides caricicola</name>
    <dbReference type="NCBI Taxonomy" id="634770"/>
    <lineage>
        <taxon>Bacteria</taxon>
        <taxon>Bacillati</taxon>
        <taxon>Actinomycetota</taxon>
        <taxon>Actinomycetes</taxon>
        <taxon>Propionibacteriales</taxon>
        <taxon>Nocardioidaceae</taxon>
        <taxon>Nocardioides</taxon>
    </lineage>
</organism>
<feature type="transmembrane region" description="Helical" evidence="1">
    <location>
        <begin position="137"/>
        <end position="155"/>
    </location>
</feature>
<dbReference type="EMBL" id="JBHSMD010000002">
    <property type="protein sequence ID" value="MFC5492824.1"/>
    <property type="molecule type" value="Genomic_DNA"/>
</dbReference>
<dbReference type="Pfam" id="PF08044">
    <property type="entry name" value="DUF1707"/>
    <property type="match status" value="1"/>
</dbReference>
<dbReference type="InterPro" id="IPR012551">
    <property type="entry name" value="DUF1707_SHOCT-like"/>
</dbReference>
<feature type="transmembrane region" description="Helical" evidence="1">
    <location>
        <begin position="108"/>
        <end position="125"/>
    </location>
</feature>
<name>A0ABW0MWW1_9ACTN</name>
<proteinExistence type="predicted"/>
<evidence type="ECO:0000313" key="3">
    <source>
        <dbReference type="EMBL" id="MFC5492824.1"/>
    </source>
</evidence>
<feature type="domain" description="DUF1707" evidence="2">
    <location>
        <begin position="23"/>
        <end position="74"/>
    </location>
</feature>
<keyword evidence="1" id="KW-0472">Membrane</keyword>
<sequence length="184" mass="20962">MTGTPEVWSSFTYDPREPRYAALRASDHDRAVVHQVLAEAYADGRLDREEYDERSQRVDGLRVLGDFRPILDDLVAPPPTPGRSLAHASHRDLETLAERAWRTKRREASFSFAGASLVTTAIWFATCFSDGTFDPYFFWPGFVIAFSLLHLVRVASSHREIVDSELRRLEKRRAKDQRGRGPLG</sequence>
<keyword evidence="4" id="KW-1185">Reference proteome</keyword>
<reference evidence="4" key="1">
    <citation type="journal article" date="2019" name="Int. J. Syst. Evol. Microbiol.">
        <title>The Global Catalogue of Microorganisms (GCM) 10K type strain sequencing project: providing services to taxonomists for standard genome sequencing and annotation.</title>
        <authorList>
            <consortium name="The Broad Institute Genomics Platform"/>
            <consortium name="The Broad Institute Genome Sequencing Center for Infectious Disease"/>
            <person name="Wu L."/>
            <person name="Ma J."/>
        </authorList>
    </citation>
    <scope>NUCLEOTIDE SEQUENCE [LARGE SCALE GENOMIC DNA]</scope>
    <source>
        <strain evidence="4">KACC 13778</strain>
    </source>
</reference>
<keyword evidence="1" id="KW-0812">Transmembrane</keyword>
<dbReference type="Proteomes" id="UP001595956">
    <property type="component" value="Unassembled WGS sequence"/>
</dbReference>
<protein>
    <submittedName>
        <fullName evidence="3">DUF1707 domain-containing protein</fullName>
    </submittedName>
</protein>